<dbReference type="SUPFAM" id="SSF55961">
    <property type="entry name" value="Bet v1-like"/>
    <property type="match status" value="1"/>
</dbReference>
<sequence length="219" mass="23118">MEMQASRALPASQQQAWDALNDPEMLKLCIPGCDKLEATGEGQYAVGMALKIGPVSAKFSGKLALSDIVPPTSYQLAFDGQGGVAGFGKGQAQVRLEALPDDSLGQPCCELHYTVHATVGGKIAQLGQRLIDGAAKGMAEDFFRRFDEQLRRRHPRAEPPADTEPMDAEAREGAATVLLDSRPGVDATERAGATPSGGIPVWVWGALAAVLVAVAMYLS</sequence>
<feature type="region of interest" description="Disordered" evidence="1">
    <location>
        <begin position="150"/>
        <end position="171"/>
    </location>
</feature>
<evidence type="ECO:0000256" key="1">
    <source>
        <dbReference type="SAM" id="MobiDB-lite"/>
    </source>
</evidence>
<dbReference type="AlphaFoldDB" id="A0A2S0MWE3"/>
<dbReference type="Pfam" id="PF06240">
    <property type="entry name" value="COXG"/>
    <property type="match status" value="1"/>
</dbReference>
<proteinExistence type="predicted"/>
<feature type="transmembrane region" description="Helical" evidence="2">
    <location>
        <begin position="199"/>
        <end position="218"/>
    </location>
</feature>
<accession>A0A2S0MWE3</accession>
<evidence type="ECO:0000313" key="4">
    <source>
        <dbReference type="Proteomes" id="UP000239326"/>
    </source>
</evidence>
<dbReference type="InterPro" id="IPR010419">
    <property type="entry name" value="CO_DH_gsu"/>
</dbReference>
<reference evidence="3 4" key="1">
    <citation type="submission" date="2018-03" db="EMBL/GenBank/DDBJ databases">
        <title>Genome sequencing of Simplicispira sp.</title>
        <authorList>
            <person name="Kim S.-J."/>
            <person name="Heo J."/>
            <person name="Kwon S.-W."/>
        </authorList>
    </citation>
    <scope>NUCLEOTIDE SEQUENCE [LARGE SCALE GENOMIC DNA]</scope>
    <source>
        <strain evidence="3 4">SC1-8</strain>
    </source>
</reference>
<dbReference type="CDD" id="cd05018">
    <property type="entry name" value="CoxG"/>
    <property type="match status" value="1"/>
</dbReference>
<dbReference type="InterPro" id="IPR023393">
    <property type="entry name" value="START-like_dom_sf"/>
</dbReference>
<dbReference type="PANTHER" id="PTHR38588">
    <property type="entry name" value="BLL0334 PROTEIN"/>
    <property type="match status" value="1"/>
</dbReference>
<organism evidence="3 4">
    <name type="scientific">Simplicispira suum</name>
    <dbReference type="NCBI Taxonomy" id="2109915"/>
    <lineage>
        <taxon>Bacteria</taxon>
        <taxon>Pseudomonadati</taxon>
        <taxon>Pseudomonadota</taxon>
        <taxon>Betaproteobacteria</taxon>
        <taxon>Burkholderiales</taxon>
        <taxon>Comamonadaceae</taxon>
        <taxon>Simplicispira</taxon>
    </lineage>
</organism>
<keyword evidence="2" id="KW-1133">Transmembrane helix</keyword>
<dbReference type="OrthoDB" id="9787428at2"/>
<dbReference type="Proteomes" id="UP000239326">
    <property type="component" value="Chromosome"/>
</dbReference>
<dbReference type="EMBL" id="CP027669">
    <property type="protein sequence ID" value="AVO40216.1"/>
    <property type="molecule type" value="Genomic_DNA"/>
</dbReference>
<keyword evidence="4" id="KW-1185">Reference proteome</keyword>
<gene>
    <name evidence="3" type="ORF">C6571_01980</name>
</gene>
<dbReference type="PANTHER" id="PTHR38588:SF1">
    <property type="entry name" value="BLL0334 PROTEIN"/>
    <property type="match status" value="1"/>
</dbReference>
<dbReference type="RefSeq" id="WP_106445209.1">
    <property type="nucleotide sequence ID" value="NZ_CP027669.1"/>
</dbReference>
<name>A0A2S0MWE3_9BURK</name>
<dbReference type="Gene3D" id="3.30.530.20">
    <property type="match status" value="1"/>
</dbReference>
<keyword evidence="2" id="KW-0472">Membrane</keyword>
<evidence type="ECO:0000256" key="2">
    <source>
        <dbReference type="SAM" id="Phobius"/>
    </source>
</evidence>
<protein>
    <submittedName>
        <fullName evidence="3">Carbon monoxide dehydrogenase</fullName>
    </submittedName>
</protein>
<keyword evidence="2" id="KW-0812">Transmembrane</keyword>
<evidence type="ECO:0000313" key="3">
    <source>
        <dbReference type="EMBL" id="AVO40216.1"/>
    </source>
</evidence>
<dbReference type="KEGG" id="simp:C6571_01980"/>